<evidence type="ECO:0000313" key="1">
    <source>
        <dbReference type="EMBL" id="KKL10476.1"/>
    </source>
</evidence>
<sequence>MTRQMVCGDSECLTKDMTDGVLSGLEVIGGKNTVTVQEVRDQATVHYGTMMSAIKDNQDNTFLKITAT</sequence>
<accession>A0A0F9CXV3</accession>
<dbReference type="EMBL" id="LAZR01042046">
    <property type="protein sequence ID" value="KKL10476.1"/>
    <property type="molecule type" value="Genomic_DNA"/>
</dbReference>
<proteinExistence type="predicted"/>
<reference evidence="1" key="1">
    <citation type="journal article" date="2015" name="Nature">
        <title>Complex archaea that bridge the gap between prokaryotes and eukaryotes.</title>
        <authorList>
            <person name="Spang A."/>
            <person name="Saw J.H."/>
            <person name="Jorgensen S.L."/>
            <person name="Zaremba-Niedzwiedzka K."/>
            <person name="Martijn J."/>
            <person name="Lind A.E."/>
            <person name="van Eijk R."/>
            <person name="Schleper C."/>
            <person name="Guy L."/>
            <person name="Ettema T.J."/>
        </authorList>
    </citation>
    <scope>NUCLEOTIDE SEQUENCE</scope>
</reference>
<dbReference type="AlphaFoldDB" id="A0A0F9CXV3"/>
<name>A0A0F9CXV3_9ZZZZ</name>
<comment type="caution">
    <text evidence="1">The sequence shown here is derived from an EMBL/GenBank/DDBJ whole genome shotgun (WGS) entry which is preliminary data.</text>
</comment>
<protein>
    <submittedName>
        <fullName evidence="1">Uncharacterized protein</fullName>
    </submittedName>
</protein>
<gene>
    <name evidence="1" type="ORF">LCGC14_2555420</name>
</gene>
<organism evidence="1">
    <name type="scientific">marine sediment metagenome</name>
    <dbReference type="NCBI Taxonomy" id="412755"/>
    <lineage>
        <taxon>unclassified sequences</taxon>
        <taxon>metagenomes</taxon>
        <taxon>ecological metagenomes</taxon>
    </lineage>
</organism>